<comment type="similarity">
    <text evidence="1">Belongs to the class-I aminoacyl-tRNA synthetase family.</text>
</comment>
<dbReference type="PANTHER" id="PTHR11956">
    <property type="entry name" value="ARGINYL-TRNA SYNTHETASE"/>
    <property type="match status" value="1"/>
</dbReference>
<evidence type="ECO:0000256" key="1">
    <source>
        <dbReference type="RuleBase" id="RU363038"/>
    </source>
</evidence>
<dbReference type="GO" id="GO:0004814">
    <property type="term" value="F:arginine-tRNA ligase activity"/>
    <property type="evidence" value="ECO:0007669"/>
    <property type="project" value="InterPro"/>
</dbReference>
<keyword evidence="1" id="KW-0436">Ligase</keyword>
<accession>A0A540MUC1</accession>
<keyword evidence="1" id="KW-0648">Protein biosynthesis</keyword>
<evidence type="ECO:0000313" key="3">
    <source>
        <dbReference type="EMBL" id="TQE02362.1"/>
    </source>
</evidence>
<dbReference type="AlphaFoldDB" id="A0A540MUC1"/>
<feature type="domain" description="Arginyl-tRNA synthetase catalytic core" evidence="2">
    <location>
        <begin position="38"/>
        <end position="103"/>
    </location>
</feature>
<dbReference type="GO" id="GO:0006420">
    <property type="term" value="P:arginyl-tRNA aminoacylation"/>
    <property type="evidence" value="ECO:0007669"/>
    <property type="project" value="InterPro"/>
</dbReference>
<dbReference type="InterPro" id="IPR014729">
    <property type="entry name" value="Rossmann-like_a/b/a_fold"/>
</dbReference>
<dbReference type="Pfam" id="PF00750">
    <property type="entry name" value="tRNA-synt_1d"/>
    <property type="match status" value="1"/>
</dbReference>
<keyword evidence="1" id="KW-0067">ATP-binding</keyword>
<dbReference type="InterPro" id="IPR001278">
    <property type="entry name" value="Arg-tRNA-ligase"/>
</dbReference>
<dbReference type="EMBL" id="VIEB01000177">
    <property type="protein sequence ID" value="TQE02362.1"/>
    <property type="molecule type" value="Genomic_DNA"/>
</dbReference>
<reference evidence="3 4" key="1">
    <citation type="journal article" date="2019" name="G3 (Bethesda)">
        <title>Sequencing of a Wild Apple (Malus baccata) Genome Unravels the Differences Between Cultivated and Wild Apple Species Regarding Disease Resistance and Cold Tolerance.</title>
        <authorList>
            <person name="Chen X."/>
        </authorList>
    </citation>
    <scope>NUCLEOTIDE SEQUENCE [LARGE SCALE GENOMIC DNA]</scope>
    <source>
        <strain evidence="4">cv. Shandingzi</strain>
        <tissue evidence="3">Leaves</tissue>
    </source>
</reference>
<dbReference type="SUPFAM" id="SSF52374">
    <property type="entry name" value="Nucleotidylyl transferase"/>
    <property type="match status" value="1"/>
</dbReference>
<evidence type="ECO:0000313" key="4">
    <source>
        <dbReference type="Proteomes" id="UP000315295"/>
    </source>
</evidence>
<organism evidence="3 4">
    <name type="scientific">Malus baccata</name>
    <name type="common">Siberian crab apple</name>
    <name type="synonym">Pyrus baccata</name>
    <dbReference type="NCBI Taxonomy" id="106549"/>
    <lineage>
        <taxon>Eukaryota</taxon>
        <taxon>Viridiplantae</taxon>
        <taxon>Streptophyta</taxon>
        <taxon>Embryophyta</taxon>
        <taxon>Tracheophyta</taxon>
        <taxon>Spermatophyta</taxon>
        <taxon>Magnoliopsida</taxon>
        <taxon>eudicotyledons</taxon>
        <taxon>Gunneridae</taxon>
        <taxon>Pentapetalae</taxon>
        <taxon>rosids</taxon>
        <taxon>fabids</taxon>
        <taxon>Rosales</taxon>
        <taxon>Rosaceae</taxon>
        <taxon>Amygdaloideae</taxon>
        <taxon>Maleae</taxon>
        <taxon>Malus</taxon>
    </lineage>
</organism>
<dbReference type="InterPro" id="IPR035684">
    <property type="entry name" value="ArgRS_core"/>
</dbReference>
<dbReference type="Gene3D" id="3.40.50.620">
    <property type="entry name" value="HUPs"/>
    <property type="match status" value="1"/>
</dbReference>
<comment type="caution">
    <text evidence="3">The sequence shown here is derived from an EMBL/GenBank/DDBJ whole genome shotgun (WGS) entry which is preliminary data.</text>
</comment>
<keyword evidence="1" id="KW-0030">Aminoacyl-tRNA synthetase</keyword>
<evidence type="ECO:0000259" key="2">
    <source>
        <dbReference type="Pfam" id="PF00750"/>
    </source>
</evidence>
<keyword evidence="4" id="KW-1185">Reference proteome</keyword>
<protein>
    <recommendedName>
        <fullName evidence="2">Arginyl-tRNA synthetase catalytic core domain-containing protein</fullName>
    </recommendedName>
</protein>
<proteinExistence type="inferred from homology"/>
<keyword evidence="1" id="KW-0547">Nucleotide-binding</keyword>
<dbReference type="STRING" id="106549.A0A540MUC1"/>
<dbReference type="GO" id="GO:0005524">
    <property type="term" value="F:ATP binding"/>
    <property type="evidence" value="ECO:0007669"/>
    <property type="project" value="UniProtKB-KW"/>
</dbReference>
<name>A0A540MUC1_MALBA</name>
<sequence>MWSLCNYTELLKAASRKLVFAAKAHSVSTMAAISYTSWYRLNDEKADWIIYVTDVGQQQHFDMLLKAAKHAGYPTDGALKPKITYVGFGLVFGEDGARVKTEEWTDQELDQTAEAFGYSAVK</sequence>
<dbReference type="Proteomes" id="UP000315295">
    <property type="component" value="Unassembled WGS sequence"/>
</dbReference>
<gene>
    <name evidence="3" type="ORF">C1H46_012001</name>
</gene>
<dbReference type="PANTHER" id="PTHR11956:SF5">
    <property type="entry name" value="ARGININE--TRNA LIGASE, CYTOPLASMIC"/>
    <property type="match status" value="1"/>
</dbReference>